<feature type="chain" id="PRO_5019332974" evidence="1">
    <location>
        <begin position="26"/>
        <end position="172"/>
    </location>
</feature>
<evidence type="ECO:0000313" key="5">
    <source>
        <dbReference type="Proteomes" id="UP000321528"/>
    </source>
</evidence>
<dbReference type="PROSITE" id="PS51257">
    <property type="entry name" value="PROKAR_LIPOPROTEIN"/>
    <property type="match status" value="1"/>
</dbReference>
<dbReference type="Proteomes" id="UP000284189">
    <property type="component" value="Unassembled WGS sequence"/>
</dbReference>
<proteinExistence type="predicted"/>
<evidence type="ECO:0000313" key="4">
    <source>
        <dbReference type="Proteomes" id="UP000284189"/>
    </source>
</evidence>
<dbReference type="AlphaFoldDB" id="A0A418N2V3"/>
<dbReference type="OrthoDB" id="1447101at2"/>
<keyword evidence="1" id="KW-0732">Signal</keyword>
<name>A0A418N2V3_9FLAO</name>
<dbReference type="EMBL" id="VNWL01000030">
    <property type="protein sequence ID" value="TXJ99474.1"/>
    <property type="molecule type" value="Genomic_DNA"/>
</dbReference>
<dbReference type="InterPro" id="IPR032168">
    <property type="entry name" value="DUF5004"/>
</dbReference>
<reference evidence="3 5" key="2">
    <citation type="submission" date="2019-07" db="EMBL/GenBank/DDBJ databases">
        <title>Draft genome of two Muricauda strains isolated from deep sea.</title>
        <authorList>
            <person name="Sun C."/>
        </authorList>
    </citation>
    <scope>NUCLEOTIDE SEQUENCE [LARGE SCALE GENOMIC DNA]</scope>
    <source>
        <strain evidence="3 5">NH166</strain>
    </source>
</reference>
<dbReference type="Proteomes" id="UP000321528">
    <property type="component" value="Unassembled WGS sequence"/>
</dbReference>
<protein>
    <submittedName>
        <fullName evidence="2">DUF5004 domain-containing protein</fullName>
    </submittedName>
</protein>
<reference evidence="2 4" key="1">
    <citation type="submission" date="2018-08" db="EMBL/GenBank/DDBJ databases">
        <title>Proposal of Muricauda 72 sp.nov. and Muricauda NH166 sp.nov., isolated from seawater.</title>
        <authorList>
            <person name="Cheng H."/>
            <person name="Wu Y.-H."/>
            <person name="Guo L.-L."/>
            <person name="Xu X.-W."/>
        </authorList>
    </citation>
    <scope>NUCLEOTIDE SEQUENCE [LARGE SCALE GENOMIC DNA]</scope>
    <source>
        <strain evidence="2 4">NH166</strain>
    </source>
</reference>
<dbReference type="EMBL" id="QXFJ01000031">
    <property type="protein sequence ID" value="RIV67651.1"/>
    <property type="molecule type" value="Genomic_DNA"/>
</dbReference>
<evidence type="ECO:0000313" key="3">
    <source>
        <dbReference type="EMBL" id="TXJ99474.1"/>
    </source>
</evidence>
<accession>A0A418N2V3</accession>
<keyword evidence="5" id="KW-1185">Reference proteome</keyword>
<sequence>MKKKFLNVLSVLMVGIMLLSCNSDGETNCPANFSGALITEEEPLVGEWVLSGVLSAKEIDLTDDDTDNPSKDIFVQYSDCEKDVVYIFKTDRSYTYELGRNAEDCDYTIPSKGTWQLRTNNLSLVTSCQLYITALEFNEDETKFSYSNVYNITEVDGSIVQTNIEFTYALVP</sequence>
<evidence type="ECO:0000313" key="2">
    <source>
        <dbReference type="EMBL" id="RIV67651.1"/>
    </source>
</evidence>
<organism evidence="2 4">
    <name type="scientific">Flagellimonas aequoris</name>
    <dbReference type="NCBI Taxonomy" id="2306997"/>
    <lineage>
        <taxon>Bacteria</taxon>
        <taxon>Pseudomonadati</taxon>
        <taxon>Bacteroidota</taxon>
        <taxon>Flavobacteriia</taxon>
        <taxon>Flavobacteriales</taxon>
        <taxon>Flavobacteriaceae</taxon>
        <taxon>Flagellimonas</taxon>
    </lineage>
</organism>
<dbReference type="Pfam" id="PF16395">
    <property type="entry name" value="DUF5004"/>
    <property type="match status" value="1"/>
</dbReference>
<comment type="caution">
    <text evidence="2">The sequence shown here is derived from an EMBL/GenBank/DDBJ whole genome shotgun (WGS) entry which is preliminary data.</text>
</comment>
<feature type="signal peptide" evidence="1">
    <location>
        <begin position="1"/>
        <end position="25"/>
    </location>
</feature>
<evidence type="ECO:0000256" key="1">
    <source>
        <dbReference type="SAM" id="SignalP"/>
    </source>
</evidence>
<gene>
    <name evidence="2" type="ORF">D2U88_19210</name>
    <name evidence="3" type="ORF">FQ019_18990</name>
</gene>
<dbReference type="RefSeq" id="WP_119642195.1">
    <property type="nucleotide sequence ID" value="NZ_QXFJ01000031.1"/>
</dbReference>